<keyword evidence="7" id="KW-0675">Receptor</keyword>
<dbReference type="GO" id="GO:0005886">
    <property type="term" value="C:plasma membrane"/>
    <property type="evidence" value="ECO:0007669"/>
    <property type="project" value="TreeGrafter"/>
</dbReference>
<gene>
    <name evidence="7" type="ORF">EDB92DRAFT_1795627</name>
</gene>
<accession>A0AAD4QF22</accession>
<keyword evidence="4 6" id="KW-1133">Transmembrane helix</keyword>
<feature type="transmembrane region" description="Helical" evidence="6">
    <location>
        <begin position="121"/>
        <end position="141"/>
    </location>
</feature>
<dbReference type="SMART" id="SM01021">
    <property type="entry name" value="Bac_rhodopsin"/>
    <property type="match status" value="1"/>
</dbReference>
<dbReference type="EMBL" id="JAKELL010000014">
    <property type="protein sequence ID" value="KAH8994598.1"/>
    <property type="molecule type" value="Genomic_DNA"/>
</dbReference>
<feature type="transmembrane region" description="Helical" evidence="6">
    <location>
        <begin position="147"/>
        <end position="169"/>
    </location>
</feature>
<dbReference type="InterPro" id="IPR001425">
    <property type="entry name" value="Arc/bac/fun_rhodopsins"/>
</dbReference>
<dbReference type="CDD" id="cd15239">
    <property type="entry name" value="7tm_YRO2_fungal-like"/>
    <property type="match status" value="1"/>
</dbReference>
<feature type="transmembrane region" description="Helical" evidence="6">
    <location>
        <begin position="23"/>
        <end position="42"/>
    </location>
</feature>
<dbReference type="Gene3D" id="1.20.1070.10">
    <property type="entry name" value="Rhodopsin 7-helix transmembrane proteins"/>
    <property type="match status" value="1"/>
</dbReference>
<comment type="similarity">
    <text evidence="2">Belongs to the archaeal/bacterial/fungal opsin family.</text>
</comment>
<dbReference type="FunFam" id="1.20.1070.10:FF:000160">
    <property type="entry name" value="Related to Opsin-1"/>
    <property type="match status" value="1"/>
</dbReference>
<dbReference type="AlphaFoldDB" id="A0AAD4QF22"/>
<keyword evidence="3 6" id="KW-0812">Transmembrane</keyword>
<evidence type="ECO:0000256" key="4">
    <source>
        <dbReference type="ARBA" id="ARBA00022989"/>
    </source>
</evidence>
<keyword evidence="8" id="KW-1185">Reference proteome</keyword>
<feature type="transmembrane region" description="Helical" evidence="6">
    <location>
        <begin position="54"/>
        <end position="76"/>
    </location>
</feature>
<feature type="transmembrane region" description="Helical" evidence="6">
    <location>
        <begin position="96"/>
        <end position="114"/>
    </location>
</feature>
<evidence type="ECO:0000313" key="7">
    <source>
        <dbReference type="EMBL" id="KAH8994598.1"/>
    </source>
</evidence>
<dbReference type="GO" id="GO:0005783">
    <property type="term" value="C:endoplasmic reticulum"/>
    <property type="evidence" value="ECO:0007669"/>
    <property type="project" value="TreeGrafter"/>
</dbReference>
<name>A0AAD4QF22_9AGAM</name>
<evidence type="ECO:0000256" key="5">
    <source>
        <dbReference type="ARBA" id="ARBA00023136"/>
    </source>
</evidence>
<dbReference type="SUPFAM" id="SSF81321">
    <property type="entry name" value="Family A G protein-coupled receptor-like"/>
    <property type="match status" value="1"/>
</dbReference>
<evidence type="ECO:0000256" key="6">
    <source>
        <dbReference type="SAM" id="Phobius"/>
    </source>
</evidence>
<dbReference type="Pfam" id="PF01036">
    <property type="entry name" value="Bac_rhodopsin"/>
    <property type="match status" value="1"/>
</dbReference>
<dbReference type="PRINTS" id="PR00251">
    <property type="entry name" value="BACTRLOPSIN"/>
</dbReference>
<evidence type="ECO:0000256" key="3">
    <source>
        <dbReference type="ARBA" id="ARBA00022692"/>
    </source>
</evidence>
<reference evidence="7" key="1">
    <citation type="submission" date="2022-01" db="EMBL/GenBank/DDBJ databases">
        <title>Comparative genomics reveals a dynamic genome evolution in the ectomycorrhizal milk-cap (Lactarius) mushrooms.</title>
        <authorList>
            <consortium name="DOE Joint Genome Institute"/>
            <person name="Lebreton A."/>
            <person name="Tang N."/>
            <person name="Kuo A."/>
            <person name="LaButti K."/>
            <person name="Drula E."/>
            <person name="Barry K."/>
            <person name="Clum A."/>
            <person name="Lipzen A."/>
            <person name="Mousain D."/>
            <person name="Ng V."/>
            <person name="Wang R."/>
            <person name="Wang X."/>
            <person name="Dai Y."/>
            <person name="Henrissat B."/>
            <person name="Grigoriev I.V."/>
            <person name="Guerin-Laguette A."/>
            <person name="Yu F."/>
            <person name="Martin F.M."/>
        </authorList>
    </citation>
    <scope>NUCLEOTIDE SEQUENCE</scope>
    <source>
        <strain evidence="7">QP</strain>
    </source>
</reference>
<evidence type="ECO:0000313" key="8">
    <source>
        <dbReference type="Proteomes" id="UP001201163"/>
    </source>
</evidence>
<comment type="caution">
    <text evidence="7">The sequence shown here is derived from an EMBL/GenBank/DDBJ whole genome shotgun (WGS) entry which is preliminary data.</text>
</comment>
<dbReference type="PANTHER" id="PTHR28286">
    <property type="match status" value="1"/>
</dbReference>
<protein>
    <submittedName>
        <fullName evidence="7">Family A G protein-coupled receptor-like protein</fullName>
    </submittedName>
</protein>
<evidence type="ECO:0000256" key="2">
    <source>
        <dbReference type="ARBA" id="ARBA00008130"/>
    </source>
</evidence>
<comment type="subcellular location">
    <subcellularLocation>
        <location evidence="1">Membrane</location>
        <topology evidence="1">Multi-pass membrane protein</topology>
    </subcellularLocation>
</comment>
<evidence type="ECO:0000256" key="1">
    <source>
        <dbReference type="ARBA" id="ARBA00004141"/>
    </source>
</evidence>
<dbReference type="Proteomes" id="UP001201163">
    <property type="component" value="Unassembled WGS sequence"/>
</dbReference>
<organism evidence="7 8">
    <name type="scientific">Lactarius akahatsu</name>
    <dbReference type="NCBI Taxonomy" id="416441"/>
    <lineage>
        <taxon>Eukaryota</taxon>
        <taxon>Fungi</taxon>
        <taxon>Dikarya</taxon>
        <taxon>Basidiomycota</taxon>
        <taxon>Agaricomycotina</taxon>
        <taxon>Agaricomycetes</taxon>
        <taxon>Russulales</taxon>
        <taxon>Russulaceae</taxon>
        <taxon>Lactarius</taxon>
    </lineage>
</organism>
<proteinExistence type="inferred from homology"/>
<sequence length="270" mass="29929">MVNPINVNPTTAARRLSVGASDWLWVVTGIMGVSALFTLAWAKVQPHGARAFHHIALAILTVSTISYFAMASNLGQTPVRTEFRSGPTRSIFYVRYIQWFINAPLILLSLLLVTGLPLSDLFLTIFMVIVTVVSGLVGALTPTSYKWGFYVFGVLTLVYVVFSVLYSGLRSRRLESHRGLYSIYAVYLVALWMLYPICWAFSEGANVLTVDHEMIFYSILDLIAGPLFLFLFLASLRNVEYDDLGLQSGKASDYVNAPPPTEKPRETGAA</sequence>
<dbReference type="PANTHER" id="PTHR28286:SF1">
    <property type="entry name" value="30 KDA HEAT SHOCK PROTEIN-RELATED"/>
    <property type="match status" value="1"/>
</dbReference>
<feature type="transmembrane region" description="Helical" evidence="6">
    <location>
        <begin position="214"/>
        <end position="234"/>
    </location>
</feature>
<feature type="transmembrane region" description="Helical" evidence="6">
    <location>
        <begin position="181"/>
        <end position="202"/>
    </location>
</feature>
<dbReference type="InterPro" id="IPR043476">
    <property type="entry name" value="Yro2-like_7TM"/>
</dbReference>
<keyword evidence="5 6" id="KW-0472">Membrane</keyword>